<dbReference type="EMBL" id="JAFJYH010000057">
    <property type="protein sequence ID" value="KAG4421969.1"/>
    <property type="molecule type" value="Genomic_DNA"/>
</dbReference>
<feature type="region of interest" description="Disordered" evidence="1">
    <location>
        <begin position="294"/>
        <end position="375"/>
    </location>
</feature>
<feature type="region of interest" description="Disordered" evidence="1">
    <location>
        <begin position="743"/>
        <end position="768"/>
    </location>
</feature>
<comment type="caution">
    <text evidence="2">The sequence shown here is derived from an EMBL/GenBank/DDBJ whole genome shotgun (WGS) entry which is preliminary data.</text>
</comment>
<dbReference type="OrthoDB" id="5288142at2759"/>
<dbReference type="AlphaFoldDB" id="A0A8H7WBV5"/>
<feature type="compositionally biased region" description="Polar residues" evidence="1">
    <location>
        <begin position="300"/>
        <end position="313"/>
    </location>
</feature>
<evidence type="ECO:0000313" key="2">
    <source>
        <dbReference type="EMBL" id="KAG4421969.1"/>
    </source>
</evidence>
<feature type="region of interest" description="Disordered" evidence="1">
    <location>
        <begin position="177"/>
        <end position="205"/>
    </location>
</feature>
<feature type="region of interest" description="Disordered" evidence="1">
    <location>
        <begin position="935"/>
        <end position="966"/>
    </location>
</feature>
<proteinExistence type="predicted"/>
<feature type="region of interest" description="Disordered" evidence="1">
    <location>
        <begin position="587"/>
        <end position="638"/>
    </location>
</feature>
<organism evidence="2 3">
    <name type="scientific">Cadophora malorum</name>
    <dbReference type="NCBI Taxonomy" id="108018"/>
    <lineage>
        <taxon>Eukaryota</taxon>
        <taxon>Fungi</taxon>
        <taxon>Dikarya</taxon>
        <taxon>Ascomycota</taxon>
        <taxon>Pezizomycotina</taxon>
        <taxon>Leotiomycetes</taxon>
        <taxon>Helotiales</taxon>
        <taxon>Ploettnerulaceae</taxon>
        <taxon>Cadophora</taxon>
    </lineage>
</organism>
<evidence type="ECO:0000313" key="3">
    <source>
        <dbReference type="Proteomes" id="UP000664132"/>
    </source>
</evidence>
<accession>A0A8H7WBV5</accession>
<feature type="compositionally biased region" description="Low complexity" evidence="1">
    <location>
        <begin position="7"/>
        <end position="17"/>
    </location>
</feature>
<feature type="compositionally biased region" description="Basic and acidic residues" evidence="1">
    <location>
        <begin position="196"/>
        <end position="205"/>
    </location>
</feature>
<dbReference type="Proteomes" id="UP000664132">
    <property type="component" value="Unassembled WGS sequence"/>
</dbReference>
<sequence>MVNSIASRSSRSTRSTSYDMIDSDDFQDDASPGLSAGKGSPEREISRPQPQRGHIPPATAAQSPSHEPIVRTASGRSLALRHPTPDLQVLQGAYVGNIEQLEKTAERLSMTSSIDDAIKSLHDEQKRSDSRRSSLLSSQGMQAISRQVSNASSIVEVNSAARSGGYSPAGFMMSPKGSFTAGTRARSASKSSRFGSRPEPEMEGRPLDSFVNMSFTNFSLPPPSPDLNRTTSIAEQDENSSTLTKPVVDKFDSPNVAGTSPERIAEADRPATSASMNTIEQVKIWEDFDGIHSAPIPEQRTASGDFNDPDNTPTPRPRALSGGLEGAAHDTQRRRASGIGSVHSDDNAQRRVSSGNRVSMASLPRPQSYADPSTGQQMVYYPAPVPMMLNLPQKLSKAPSSMARNKRRSQVLSSIPAAARQSAIWLPDVLENEEDKDAAVEDESQQQEYMAQHQRASMGGRRLTQDLSHMPPQLRASTFFDLPGPNEVVELKDQSAVATLDSILDASAHAPVSAFTDHAFAGHLGAEVYGRTHLRNSRSSSQLLETQKKRTSSFNILRGKRNSSNDLLASEKRAATMSGVVESAVRMPLDDDENEENVKDTTPLNQSDVGDPHSRGASGHFGGKEDDEESDDGQRDDEIYYGAPTTLLAELQLRKQQQKQRTRPLAKTYPNGMHSTLLEMDAVAQVEQKSRKGKRINLAWEDPAVQAQDDGEGEDEDVPLAVLYAKKSQIRDLNRPMGLMERRDMEDNEPLSQRRNRLQGRPLGGRAATMMNLSGPIPDEEDEETLQERVRRLKEGGNEHGLPTARPISGDFASEMMSQFGGDVLNPKNKGKGKEISTSPPPEEEETLGQRRKRLQAEREARAQEVGVMGEAQPRLELKTRRSMADILQAHPSAGADRVVNYQKPATGLLGMHEKSTARRSSTMLNLSSPNLLGAQAQRAPSGGFKSGQFNDGQGGIVPSARPQPQAPYNMYGGNGLFPQPSIGNFNGFNPNGFNNQMMMPFANPYAMQMGMGYNPNTMPMNMAMGMQMGQGMAPLNQNQLDMVERWRQSVMQ</sequence>
<feature type="region of interest" description="Disordered" evidence="1">
    <location>
        <begin position="823"/>
        <end position="854"/>
    </location>
</feature>
<feature type="compositionally biased region" description="Polar residues" evidence="1">
    <location>
        <begin position="227"/>
        <end position="244"/>
    </location>
</feature>
<feature type="region of interest" description="Disordered" evidence="1">
    <location>
        <begin position="121"/>
        <end position="141"/>
    </location>
</feature>
<reference evidence="2" key="1">
    <citation type="submission" date="2021-02" db="EMBL/GenBank/DDBJ databases">
        <title>Genome sequence Cadophora malorum strain M34.</title>
        <authorList>
            <person name="Stefanovic E."/>
            <person name="Vu D."/>
            <person name="Scully C."/>
            <person name="Dijksterhuis J."/>
            <person name="Roader J."/>
            <person name="Houbraken J."/>
        </authorList>
    </citation>
    <scope>NUCLEOTIDE SEQUENCE</scope>
    <source>
        <strain evidence="2">M34</strain>
    </source>
</reference>
<evidence type="ECO:0000256" key="1">
    <source>
        <dbReference type="SAM" id="MobiDB-lite"/>
    </source>
</evidence>
<feature type="region of interest" description="Disordered" evidence="1">
    <location>
        <begin position="1"/>
        <end position="84"/>
    </location>
</feature>
<protein>
    <submittedName>
        <fullName evidence="2">Uncharacterized protein</fullName>
    </submittedName>
</protein>
<keyword evidence="3" id="KW-1185">Reference proteome</keyword>
<gene>
    <name evidence="2" type="ORF">IFR04_004948</name>
</gene>
<feature type="compositionally biased region" description="Polar residues" evidence="1">
    <location>
        <begin position="350"/>
        <end position="359"/>
    </location>
</feature>
<feature type="region of interest" description="Disordered" evidence="1">
    <location>
        <begin position="222"/>
        <end position="275"/>
    </location>
</feature>
<feature type="compositionally biased region" description="Basic and acidic residues" evidence="1">
    <location>
        <begin position="121"/>
        <end position="132"/>
    </location>
</feature>
<name>A0A8H7WBV5_9HELO</name>